<dbReference type="HOGENOM" id="CLU_2592202_0_0_1"/>
<evidence type="ECO:0000313" key="4">
    <source>
        <dbReference type="EMBL" id="EFX61450.1"/>
    </source>
</evidence>
<dbReference type="InParanoid" id="E9I3I0"/>
<evidence type="ECO:0000313" key="5">
    <source>
        <dbReference type="Proteomes" id="UP000000305"/>
    </source>
</evidence>
<organism evidence="4 5">
    <name type="scientific">Daphnia pulex</name>
    <name type="common">Water flea</name>
    <dbReference type="NCBI Taxonomy" id="6669"/>
    <lineage>
        <taxon>Eukaryota</taxon>
        <taxon>Metazoa</taxon>
        <taxon>Ecdysozoa</taxon>
        <taxon>Arthropoda</taxon>
        <taxon>Crustacea</taxon>
        <taxon>Branchiopoda</taxon>
        <taxon>Diplostraca</taxon>
        <taxon>Cladocera</taxon>
        <taxon>Anomopoda</taxon>
        <taxon>Daphniidae</taxon>
        <taxon>Daphnia</taxon>
    </lineage>
</organism>
<dbReference type="AlphaFoldDB" id="E9I3I0"/>
<dbReference type="EMBL" id="GL734563">
    <property type="protein sequence ID" value="EFX61450.1"/>
    <property type="molecule type" value="Genomic_DNA"/>
</dbReference>
<evidence type="ECO:0000256" key="1">
    <source>
        <dbReference type="ARBA" id="ARBA00022603"/>
    </source>
</evidence>
<dbReference type="KEGG" id="dpx:DAPPUDRAFT_273366"/>
<evidence type="ECO:0000256" key="2">
    <source>
        <dbReference type="ARBA" id="ARBA00022679"/>
    </source>
</evidence>
<dbReference type="InterPro" id="IPR018117">
    <property type="entry name" value="C5_DNA_meth_AS"/>
</dbReference>
<accession>E9I3I0</accession>
<evidence type="ECO:0000256" key="3">
    <source>
        <dbReference type="ARBA" id="ARBA00022691"/>
    </source>
</evidence>
<protein>
    <submittedName>
        <fullName evidence="4">Uncharacterized protein</fullName>
    </submittedName>
</protein>
<sequence length="80" mass="9253">MNGRSYYLLAVASDAFIKVFELNVRETQKEAVPAIDVLRELVLSSLPCFRLSWNVMGTYISGSEKKRIRIWRCLSRGVWN</sequence>
<keyword evidence="2" id="KW-0808">Transferase</keyword>
<keyword evidence="5" id="KW-1185">Reference proteome</keyword>
<dbReference type="PROSITE" id="PS00094">
    <property type="entry name" value="C5_MTASE_1"/>
    <property type="match status" value="1"/>
</dbReference>
<dbReference type="GO" id="GO:0008168">
    <property type="term" value="F:methyltransferase activity"/>
    <property type="evidence" value="ECO:0007669"/>
    <property type="project" value="UniProtKB-KW"/>
</dbReference>
<gene>
    <name evidence="4" type="ORF">DAPPUDRAFT_273366</name>
</gene>
<reference evidence="4 5" key="1">
    <citation type="journal article" date="2011" name="Science">
        <title>The ecoresponsive genome of Daphnia pulex.</title>
        <authorList>
            <person name="Colbourne J.K."/>
            <person name="Pfrender M.E."/>
            <person name="Gilbert D."/>
            <person name="Thomas W.K."/>
            <person name="Tucker A."/>
            <person name="Oakley T.H."/>
            <person name="Tokishita S."/>
            <person name="Aerts A."/>
            <person name="Arnold G.J."/>
            <person name="Basu M.K."/>
            <person name="Bauer D.J."/>
            <person name="Caceres C.E."/>
            <person name="Carmel L."/>
            <person name="Casola C."/>
            <person name="Choi J.H."/>
            <person name="Detter J.C."/>
            <person name="Dong Q."/>
            <person name="Dusheyko S."/>
            <person name="Eads B.D."/>
            <person name="Frohlich T."/>
            <person name="Geiler-Samerotte K.A."/>
            <person name="Gerlach D."/>
            <person name="Hatcher P."/>
            <person name="Jogdeo S."/>
            <person name="Krijgsveld J."/>
            <person name="Kriventseva E.V."/>
            <person name="Kultz D."/>
            <person name="Laforsch C."/>
            <person name="Lindquist E."/>
            <person name="Lopez J."/>
            <person name="Manak J.R."/>
            <person name="Muller J."/>
            <person name="Pangilinan J."/>
            <person name="Patwardhan R.P."/>
            <person name="Pitluck S."/>
            <person name="Pritham E.J."/>
            <person name="Rechtsteiner A."/>
            <person name="Rho M."/>
            <person name="Rogozin I.B."/>
            <person name="Sakarya O."/>
            <person name="Salamov A."/>
            <person name="Schaack S."/>
            <person name="Shapiro H."/>
            <person name="Shiga Y."/>
            <person name="Skalitzky C."/>
            <person name="Smith Z."/>
            <person name="Souvorov A."/>
            <person name="Sung W."/>
            <person name="Tang Z."/>
            <person name="Tsuchiya D."/>
            <person name="Tu H."/>
            <person name="Vos H."/>
            <person name="Wang M."/>
            <person name="Wolf Y.I."/>
            <person name="Yamagata H."/>
            <person name="Yamada T."/>
            <person name="Ye Y."/>
            <person name="Shaw J.R."/>
            <person name="Andrews J."/>
            <person name="Crease T.J."/>
            <person name="Tang H."/>
            <person name="Lucas S.M."/>
            <person name="Robertson H.M."/>
            <person name="Bork P."/>
            <person name="Koonin E.V."/>
            <person name="Zdobnov E.M."/>
            <person name="Grigoriev I.V."/>
            <person name="Lynch M."/>
            <person name="Boore J.L."/>
        </authorList>
    </citation>
    <scope>NUCLEOTIDE SEQUENCE [LARGE SCALE GENOMIC DNA]</scope>
</reference>
<keyword evidence="1" id="KW-0489">Methyltransferase</keyword>
<name>E9I3I0_DAPPU</name>
<dbReference type="Proteomes" id="UP000000305">
    <property type="component" value="Unassembled WGS sequence"/>
</dbReference>
<keyword evidence="3" id="KW-0949">S-adenosyl-L-methionine</keyword>
<dbReference type="GO" id="GO:0032259">
    <property type="term" value="P:methylation"/>
    <property type="evidence" value="ECO:0007669"/>
    <property type="project" value="UniProtKB-KW"/>
</dbReference>
<proteinExistence type="predicted"/>